<comment type="caution">
    <text evidence="2">The sequence shown here is derived from an EMBL/GenBank/DDBJ whole genome shotgun (WGS) entry which is preliminary data.</text>
</comment>
<evidence type="ECO:0000256" key="1">
    <source>
        <dbReference type="SAM" id="MobiDB-lite"/>
    </source>
</evidence>
<gene>
    <name evidence="2" type="ORF">S01H1_38491</name>
</gene>
<evidence type="ECO:0008006" key="3">
    <source>
        <dbReference type="Google" id="ProtNLM"/>
    </source>
</evidence>
<feature type="region of interest" description="Disordered" evidence="1">
    <location>
        <begin position="26"/>
        <end position="60"/>
    </location>
</feature>
<protein>
    <recommendedName>
        <fullName evidence="3">Doubled CXXCH motif domain-containing protein</fullName>
    </recommendedName>
</protein>
<name>X0UID5_9ZZZZ</name>
<feature type="non-terminal residue" evidence="2">
    <location>
        <position position="1"/>
    </location>
</feature>
<dbReference type="AlphaFoldDB" id="X0UID5"/>
<feature type="compositionally biased region" description="Pro residues" evidence="1">
    <location>
        <begin position="28"/>
        <end position="43"/>
    </location>
</feature>
<organism evidence="2">
    <name type="scientific">marine sediment metagenome</name>
    <dbReference type="NCBI Taxonomy" id="412755"/>
    <lineage>
        <taxon>unclassified sequences</taxon>
        <taxon>metagenomes</taxon>
        <taxon>ecological metagenomes</taxon>
    </lineage>
</organism>
<dbReference type="EMBL" id="BARS01024233">
    <property type="protein sequence ID" value="GAG05499.1"/>
    <property type="molecule type" value="Genomic_DNA"/>
</dbReference>
<evidence type="ECO:0000313" key="2">
    <source>
        <dbReference type="EMBL" id="GAG05499.1"/>
    </source>
</evidence>
<sequence>RAGVHGKRTGHWRGPKEYRTCVSCHNPHSPPFEPLAPKPPPTRPEAITVDASVRPEAAHE</sequence>
<proteinExistence type="predicted"/>
<accession>X0UID5</accession>
<reference evidence="2" key="1">
    <citation type="journal article" date="2014" name="Front. Microbiol.">
        <title>High frequency of phylogenetically diverse reductive dehalogenase-homologous genes in deep subseafloor sedimentary metagenomes.</title>
        <authorList>
            <person name="Kawai M."/>
            <person name="Futagami T."/>
            <person name="Toyoda A."/>
            <person name="Takaki Y."/>
            <person name="Nishi S."/>
            <person name="Hori S."/>
            <person name="Arai W."/>
            <person name="Tsubouchi T."/>
            <person name="Morono Y."/>
            <person name="Uchiyama I."/>
            <person name="Ito T."/>
            <person name="Fujiyama A."/>
            <person name="Inagaki F."/>
            <person name="Takami H."/>
        </authorList>
    </citation>
    <scope>NUCLEOTIDE SEQUENCE</scope>
    <source>
        <strain evidence="2">Expedition CK06-06</strain>
    </source>
</reference>